<evidence type="ECO:0000313" key="3">
    <source>
        <dbReference type="EMBL" id="WPC75205.1"/>
    </source>
</evidence>
<name>A0ABZ0QFL9_9VIBR</name>
<accession>A0ABZ0QFL9</accession>
<protein>
    <submittedName>
        <fullName evidence="3">ABC-type transport auxiliary lipoprotein family protein</fullName>
    </submittedName>
</protein>
<feature type="chain" id="PRO_5045977269" evidence="1">
    <location>
        <begin position="31"/>
        <end position="208"/>
    </location>
</feature>
<sequence>MRRMFPLPRYLGRCVSASALLMVLVGCSTSAPPAQEYLLMSQTAPALSTAYHGTVVVPTVSVPLYLAGNGMVLVSEQGQVSRARQNLWAEPLDTQLQRLALNRLEQRLPAAHWLTPFDLNSAQAQQLMINVARFDASPDGKLTINGQWLLRSAEGKIIQCGRFSHGDTLSAQGYQAMANALAQSWLDAVVDPIAQSIVKPDSAPTDCR</sequence>
<gene>
    <name evidence="3" type="ORF">R8Z52_08405</name>
</gene>
<feature type="domain" description="ABC-type transport auxiliary lipoprotein component" evidence="2">
    <location>
        <begin position="37"/>
        <end position="185"/>
    </location>
</feature>
<dbReference type="EMBL" id="CP138203">
    <property type="protein sequence ID" value="WPC75205.1"/>
    <property type="molecule type" value="Genomic_DNA"/>
</dbReference>
<evidence type="ECO:0000313" key="4">
    <source>
        <dbReference type="Proteomes" id="UP001304071"/>
    </source>
</evidence>
<dbReference type="Pfam" id="PF03886">
    <property type="entry name" value="ABC_trans_aux"/>
    <property type="match status" value="1"/>
</dbReference>
<dbReference type="InterPro" id="IPR005586">
    <property type="entry name" value="ABC_trans_aux"/>
</dbReference>
<dbReference type="SUPFAM" id="SSF159594">
    <property type="entry name" value="XCC0632-like"/>
    <property type="match status" value="1"/>
</dbReference>
<feature type="signal peptide" evidence="1">
    <location>
        <begin position="1"/>
        <end position="30"/>
    </location>
</feature>
<evidence type="ECO:0000256" key="1">
    <source>
        <dbReference type="SAM" id="SignalP"/>
    </source>
</evidence>
<dbReference type="RefSeq" id="WP_261895684.1">
    <property type="nucleotide sequence ID" value="NZ_AP024895.1"/>
</dbReference>
<keyword evidence="1" id="KW-0732">Signal</keyword>
<keyword evidence="3" id="KW-0449">Lipoprotein</keyword>
<keyword evidence="4" id="KW-1185">Reference proteome</keyword>
<dbReference type="Gene3D" id="3.40.50.10610">
    <property type="entry name" value="ABC-type transport auxiliary lipoprotein component"/>
    <property type="match status" value="1"/>
</dbReference>
<evidence type="ECO:0000259" key="2">
    <source>
        <dbReference type="Pfam" id="PF03886"/>
    </source>
</evidence>
<reference evidence="3 4" key="1">
    <citation type="submission" date="2023-11" db="EMBL/GenBank/DDBJ databases">
        <title>Plant-associative lifestyle of Vibrio porteresiae and its evolutionary dynamics.</title>
        <authorList>
            <person name="Rameshkumar N."/>
            <person name="Kirti K."/>
        </authorList>
    </citation>
    <scope>NUCLEOTIDE SEQUENCE [LARGE SCALE GENOMIC DNA]</scope>
    <source>
        <strain evidence="3 4">MSSRF30</strain>
    </source>
</reference>
<organism evidence="3 4">
    <name type="scientific">Vibrio porteresiae DSM 19223</name>
    <dbReference type="NCBI Taxonomy" id="1123496"/>
    <lineage>
        <taxon>Bacteria</taxon>
        <taxon>Pseudomonadati</taxon>
        <taxon>Pseudomonadota</taxon>
        <taxon>Gammaproteobacteria</taxon>
        <taxon>Vibrionales</taxon>
        <taxon>Vibrionaceae</taxon>
        <taxon>Vibrio</taxon>
    </lineage>
</organism>
<dbReference type="Proteomes" id="UP001304071">
    <property type="component" value="Chromosome 1"/>
</dbReference>
<dbReference type="PROSITE" id="PS51257">
    <property type="entry name" value="PROKAR_LIPOPROTEIN"/>
    <property type="match status" value="1"/>
</dbReference>
<proteinExistence type="predicted"/>